<dbReference type="RefSeq" id="WP_147703569.1">
    <property type="nucleotide sequence ID" value="NZ_VDUY01000002.1"/>
</dbReference>
<gene>
    <name evidence="5" type="ORF">FHP08_06880</name>
</gene>
<dbReference type="OrthoDB" id="9794954at2"/>
<sequence>METASTKDRPTPRPEPTPGAAPRSTGSLSIALAGSGGSGVMTAGNLLLDAAARAGLYGLMVRTSGPQIRGGEAAALLRLSEAPTESLDDAFHLLLAIDWQNIHRFADEIPMRPAGLLLGDADEGEPPAVFLAGGARFVSLPLKKTAKAIRGAWTNMLALGVAGALAGIPRDALEAAVRASWRREASGLDANLEALRAGIEAADAIDRERVPRIDAGAHARNGRWLLSGNEGAGLGALRGGIRFVAAYPITPATEMLEWMAPALTRIGGTLLQAEDELASINMAIGASFGGVPSLTATAGPGLSLMAEGIGLAVSAEVPVVIVDVMRGGPSTGIPAKSEQSDLSFAVGGLHGDAPRLVLAPTSITDCVATTQWAVTLAEATQAPAIVLSDQFMGQSRAIVDRPADPGFVAHRLVAQADAPGFKRYRDTESGVSPMAIPGTPGTVYTADGLEKSEAGIPSSQARDHAIQLDKRERKLRRHDYGRWWADVEGAGDAAILTFGSVTGVAREALARLAGQGMALRLVALRLLAPALPERLAQALEGVSSVLVVEQNHSAQLFRYLRAMYDLPGKPASFHRPGPLPIRPGELADAILEWRNR</sequence>
<dbReference type="Pfam" id="PF01855">
    <property type="entry name" value="POR_N"/>
    <property type="match status" value="1"/>
</dbReference>
<dbReference type="InterPro" id="IPR002880">
    <property type="entry name" value="Pyrv_Fd/Flavodoxin_OxRdtase_N"/>
</dbReference>
<evidence type="ECO:0000256" key="2">
    <source>
        <dbReference type="SAM" id="MobiDB-lite"/>
    </source>
</evidence>
<evidence type="ECO:0000313" key="6">
    <source>
        <dbReference type="Proteomes" id="UP000321548"/>
    </source>
</evidence>
<feature type="domain" description="Pyruvate flavodoxin/ferredoxin oxidoreductase pyrimidine binding" evidence="4">
    <location>
        <begin position="235"/>
        <end position="463"/>
    </location>
</feature>
<protein>
    <submittedName>
        <fullName evidence="5">2-oxoacid:acceptor oxidoreductase subunit alpha</fullName>
    </submittedName>
</protein>
<reference evidence="5 6" key="1">
    <citation type="submission" date="2019-06" db="EMBL/GenBank/DDBJ databases">
        <title>Quisquiliibacterium sp. nov., isolated from a maize field.</title>
        <authorList>
            <person name="Lin S.-Y."/>
            <person name="Tsai C.-F."/>
            <person name="Young C.-C."/>
        </authorList>
    </citation>
    <scope>NUCLEOTIDE SEQUENCE [LARGE SCALE GENOMIC DNA]</scope>
    <source>
        <strain evidence="5 6">CC-CFT501</strain>
    </source>
</reference>
<dbReference type="InterPro" id="IPR002869">
    <property type="entry name" value="Pyrv_flavodox_OxRed_cen"/>
</dbReference>
<evidence type="ECO:0000259" key="3">
    <source>
        <dbReference type="Pfam" id="PF01558"/>
    </source>
</evidence>
<keyword evidence="1" id="KW-0560">Oxidoreductase</keyword>
<dbReference type="InterPro" id="IPR009014">
    <property type="entry name" value="Transketo_C/PFOR_II"/>
</dbReference>
<evidence type="ECO:0000256" key="1">
    <source>
        <dbReference type="ARBA" id="ARBA00023002"/>
    </source>
</evidence>
<dbReference type="Gene3D" id="3.40.50.920">
    <property type="match status" value="1"/>
</dbReference>
<dbReference type="InterPro" id="IPR019752">
    <property type="entry name" value="Pyrv/ketoisovalerate_OxRed_cat"/>
</dbReference>
<dbReference type="Proteomes" id="UP000321548">
    <property type="component" value="Unassembled WGS sequence"/>
</dbReference>
<proteinExistence type="predicted"/>
<dbReference type="PANTHER" id="PTHR32154:SF20">
    <property type="entry name" value="2-OXOGLUTARATE OXIDOREDUCTASE SUBUNIT KORA"/>
    <property type="match status" value="1"/>
</dbReference>
<feature type="domain" description="Pyruvate/ketoisovalerate oxidoreductase catalytic" evidence="3">
    <location>
        <begin position="36"/>
        <end position="200"/>
    </location>
</feature>
<feature type="region of interest" description="Disordered" evidence="2">
    <location>
        <begin position="1"/>
        <end position="27"/>
    </location>
</feature>
<comment type="caution">
    <text evidence="5">The sequence shown here is derived from an EMBL/GenBank/DDBJ whole genome shotgun (WGS) entry which is preliminary data.</text>
</comment>
<dbReference type="GO" id="GO:0016903">
    <property type="term" value="F:oxidoreductase activity, acting on the aldehyde or oxo group of donors"/>
    <property type="evidence" value="ECO:0007669"/>
    <property type="project" value="InterPro"/>
</dbReference>
<dbReference type="GO" id="GO:0006979">
    <property type="term" value="P:response to oxidative stress"/>
    <property type="evidence" value="ECO:0007669"/>
    <property type="project" value="TreeGrafter"/>
</dbReference>
<keyword evidence="6" id="KW-1185">Reference proteome</keyword>
<dbReference type="CDD" id="cd07034">
    <property type="entry name" value="TPP_PYR_PFOR_IOR-alpha_like"/>
    <property type="match status" value="1"/>
</dbReference>
<organism evidence="5 6">
    <name type="scientific">Zeimonas arvi</name>
    <dbReference type="NCBI Taxonomy" id="2498847"/>
    <lineage>
        <taxon>Bacteria</taxon>
        <taxon>Pseudomonadati</taxon>
        <taxon>Pseudomonadota</taxon>
        <taxon>Betaproteobacteria</taxon>
        <taxon>Burkholderiales</taxon>
        <taxon>Burkholderiaceae</taxon>
        <taxon>Zeimonas</taxon>
    </lineage>
</organism>
<dbReference type="InterPro" id="IPR029061">
    <property type="entry name" value="THDP-binding"/>
</dbReference>
<dbReference type="Gene3D" id="3.40.50.970">
    <property type="match status" value="1"/>
</dbReference>
<evidence type="ECO:0000313" key="5">
    <source>
        <dbReference type="EMBL" id="TXL67321.1"/>
    </source>
</evidence>
<dbReference type="FunFam" id="3.40.50.970:FF:000022">
    <property type="entry name" value="2-oxoglutarate ferredoxin oxidoreductase alpha subunit"/>
    <property type="match status" value="1"/>
</dbReference>
<dbReference type="InterPro" id="IPR050722">
    <property type="entry name" value="Pyruvate:ferred/Flavod_OxRd"/>
</dbReference>
<dbReference type="Pfam" id="PF01558">
    <property type="entry name" value="POR"/>
    <property type="match status" value="1"/>
</dbReference>
<evidence type="ECO:0000259" key="4">
    <source>
        <dbReference type="Pfam" id="PF01855"/>
    </source>
</evidence>
<dbReference type="InterPro" id="IPR022367">
    <property type="entry name" value="2-oxoacid/accept_OxRdtase_asu"/>
</dbReference>
<dbReference type="Gene3D" id="3.40.920.10">
    <property type="entry name" value="Pyruvate-ferredoxin oxidoreductase, PFOR, domain III"/>
    <property type="match status" value="1"/>
</dbReference>
<dbReference type="AlphaFoldDB" id="A0A5C8P133"/>
<dbReference type="SUPFAM" id="SSF52518">
    <property type="entry name" value="Thiamin diphosphate-binding fold (THDP-binding)"/>
    <property type="match status" value="1"/>
</dbReference>
<dbReference type="EMBL" id="VDUY01000002">
    <property type="protein sequence ID" value="TXL67321.1"/>
    <property type="molecule type" value="Genomic_DNA"/>
</dbReference>
<dbReference type="SUPFAM" id="SSF52922">
    <property type="entry name" value="TK C-terminal domain-like"/>
    <property type="match status" value="1"/>
</dbReference>
<name>A0A5C8P133_9BURK</name>
<feature type="compositionally biased region" description="Basic and acidic residues" evidence="2">
    <location>
        <begin position="1"/>
        <end position="12"/>
    </location>
</feature>
<dbReference type="NCBIfam" id="TIGR03710">
    <property type="entry name" value="OAFO_sf"/>
    <property type="match status" value="1"/>
</dbReference>
<dbReference type="SUPFAM" id="SSF53323">
    <property type="entry name" value="Pyruvate-ferredoxin oxidoreductase, PFOR, domain III"/>
    <property type="match status" value="1"/>
</dbReference>
<dbReference type="PANTHER" id="PTHR32154">
    <property type="entry name" value="PYRUVATE-FLAVODOXIN OXIDOREDUCTASE-RELATED"/>
    <property type="match status" value="1"/>
</dbReference>
<accession>A0A5C8P133</accession>